<evidence type="ECO:0000256" key="5">
    <source>
        <dbReference type="PROSITE-ProRule" id="PRU01091"/>
    </source>
</evidence>
<accession>A0ABV5PW45</accession>
<comment type="caution">
    <text evidence="7">The sequence shown here is derived from an EMBL/GenBank/DDBJ whole genome shotgun (WGS) entry which is preliminary data.</text>
</comment>
<dbReference type="Gene3D" id="3.40.50.300">
    <property type="entry name" value="P-loop containing nucleotide triphosphate hydrolases"/>
    <property type="match status" value="1"/>
</dbReference>
<evidence type="ECO:0000313" key="8">
    <source>
        <dbReference type="Proteomes" id="UP001589646"/>
    </source>
</evidence>
<evidence type="ECO:0000313" key="7">
    <source>
        <dbReference type="EMBL" id="MFB9527304.1"/>
    </source>
</evidence>
<dbReference type="PANTHER" id="PTHR35807">
    <property type="entry name" value="TRANSCRIPTIONAL REGULATOR REDD-RELATED"/>
    <property type="match status" value="1"/>
</dbReference>
<evidence type="ECO:0000259" key="6">
    <source>
        <dbReference type="PROSITE" id="PS51755"/>
    </source>
</evidence>
<dbReference type="PROSITE" id="PS51755">
    <property type="entry name" value="OMPR_PHOB"/>
    <property type="match status" value="1"/>
</dbReference>
<evidence type="ECO:0000256" key="4">
    <source>
        <dbReference type="ARBA" id="ARBA00023163"/>
    </source>
</evidence>
<feature type="DNA-binding region" description="OmpR/PhoB-type" evidence="5">
    <location>
        <begin position="1"/>
        <end position="77"/>
    </location>
</feature>
<evidence type="ECO:0000256" key="1">
    <source>
        <dbReference type="ARBA" id="ARBA00005820"/>
    </source>
</evidence>
<dbReference type="EMBL" id="JBHMCE010000003">
    <property type="protein sequence ID" value="MFB9527304.1"/>
    <property type="molecule type" value="Genomic_DNA"/>
</dbReference>
<dbReference type="CDD" id="cd15831">
    <property type="entry name" value="BTAD"/>
    <property type="match status" value="1"/>
</dbReference>
<dbReference type="Pfam" id="PF00931">
    <property type="entry name" value="NB-ARC"/>
    <property type="match status" value="1"/>
</dbReference>
<dbReference type="Proteomes" id="UP001589646">
    <property type="component" value="Unassembled WGS sequence"/>
</dbReference>
<dbReference type="InterPro" id="IPR011990">
    <property type="entry name" value="TPR-like_helical_dom_sf"/>
</dbReference>
<dbReference type="SMART" id="SM00028">
    <property type="entry name" value="TPR"/>
    <property type="match status" value="4"/>
</dbReference>
<dbReference type="RefSeq" id="WP_346119060.1">
    <property type="nucleotide sequence ID" value="NZ_BAAAXC010000006.1"/>
</dbReference>
<organism evidence="7 8">
    <name type="scientific">Nonomuraea roseola</name>
    <dbReference type="NCBI Taxonomy" id="46179"/>
    <lineage>
        <taxon>Bacteria</taxon>
        <taxon>Bacillati</taxon>
        <taxon>Actinomycetota</taxon>
        <taxon>Actinomycetes</taxon>
        <taxon>Streptosporangiales</taxon>
        <taxon>Streptosporangiaceae</taxon>
        <taxon>Nonomuraea</taxon>
    </lineage>
</organism>
<feature type="domain" description="OmpR/PhoB-type" evidence="6">
    <location>
        <begin position="1"/>
        <end position="77"/>
    </location>
</feature>
<dbReference type="InterPro" id="IPR036388">
    <property type="entry name" value="WH-like_DNA-bd_sf"/>
</dbReference>
<gene>
    <name evidence="7" type="ORF">ACFFRN_11830</name>
</gene>
<dbReference type="InterPro" id="IPR016032">
    <property type="entry name" value="Sig_transdc_resp-reg_C-effctor"/>
</dbReference>
<dbReference type="Pfam" id="PF00486">
    <property type="entry name" value="Trans_reg_C"/>
    <property type="match status" value="1"/>
</dbReference>
<dbReference type="InterPro" id="IPR027417">
    <property type="entry name" value="P-loop_NTPase"/>
</dbReference>
<proteinExistence type="inferred from homology"/>
<name>A0ABV5PW45_9ACTN</name>
<dbReference type="SUPFAM" id="SSF48452">
    <property type="entry name" value="TPR-like"/>
    <property type="match status" value="2"/>
</dbReference>
<evidence type="ECO:0000256" key="3">
    <source>
        <dbReference type="ARBA" id="ARBA00023125"/>
    </source>
</evidence>
<comment type="similarity">
    <text evidence="1">Belongs to the AfsR/DnrI/RedD regulatory family.</text>
</comment>
<dbReference type="SUPFAM" id="SSF52540">
    <property type="entry name" value="P-loop containing nucleoside triphosphate hydrolases"/>
    <property type="match status" value="1"/>
</dbReference>
<keyword evidence="2" id="KW-0805">Transcription regulation</keyword>
<dbReference type="PRINTS" id="PR00364">
    <property type="entry name" value="DISEASERSIST"/>
</dbReference>
<reference evidence="7 8" key="1">
    <citation type="submission" date="2024-09" db="EMBL/GenBank/DDBJ databases">
        <authorList>
            <person name="Sun Q."/>
            <person name="Mori K."/>
        </authorList>
    </citation>
    <scope>NUCLEOTIDE SEQUENCE [LARGE SCALE GENOMIC DNA]</scope>
    <source>
        <strain evidence="7 8">JCM 3323</strain>
    </source>
</reference>
<dbReference type="Pfam" id="PF13424">
    <property type="entry name" value="TPR_12"/>
    <property type="match status" value="1"/>
</dbReference>
<dbReference type="InterPro" id="IPR005158">
    <property type="entry name" value="BTAD"/>
</dbReference>
<evidence type="ECO:0000256" key="2">
    <source>
        <dbReference type="ARBA" id="ARBA00023015"/>
    </source>
</evidence>
<keyword evidence="4" id="KW-0804">Transcription</keyword>
<dbReference type="PANTHER" id="PTHR35807:SF1">
    <property type="entry name" value="TRANSCRIPTIONAL REGULATOR REDD"/>
    <property type="match status" value="1"/>
</dbReference>
<dbReference type="Gene3D" id="1.25.40.10">
    <property type="entry name" value="Tetratricopeptide repeat domain"/>
    <property type="match status" value="3"/>
</dbReference>
<dbReference type="SMART" id="SM01043">
    <property type="entry name" value="BTAD"/>
    <property type="match status" value="1"/>
</dbReference>
<dbReference type="InterPro" id="IPR051677">
    <property type="entry name" value="AfsR-DnrI-RedD_regulator"/>
</dbReference>
<dbReference type="Pfam" id="PF03704">
    <property type="entry name" value="BTAD"/>
    <property type="match status" value="1"/>
</dbReference>
<dbReference type="InterPro" id="IPR002182">
    <property type="entry name" value="NB-ARC"/>
</dbReference>
<keyword evidence="8" id="KW-1185">Reference proteome</keyword>
<sequence>MTSAKQRTLLAVLLTEANRPVPPGRLAEAAWGEAPPAPATLRWHVHHVRQALGGDRLTRQPEGYLLTVHPGELDAERFERLCASAAGLDDPARIAEVLGRALALWRGPAYADLPGEAVGEEAARLEELRLRAVEQRAESMLALGRAEETVEGLAAAVAAHPLRERLREQLMRALRLAGRRADALRSYQEARELLAEELGIEPGRGLRELNAEILREESPVAALRPAQLPPDVFPFTGRAAELSALDGAPPLIVISGTGGVGKTGLAVHWAHRVADRYPDGQFYVDLRGQAAPLDPADVLERFCHALGVTRLPAGLEERTALYRSLLRDRRMLILLDNAAGAAQVRPLLPGAGGCRVVVTGRRRFDGLVAGEGALPLQLDVLPPEEAAALVARLASRERPEGGAGREQEMESLSRVAALCDGLPLALRIAGARLATRPGWTVQDMAARLERERRRLDELRAGELDVRAGFELSHRALSGAERTLFERLGLLDLPGGYAPWIAAALLDGSTEEAADLLERLADAQLVLPLGTDPSGQQRYRLHDLIRLFARERADAAMEPAVRQKALSRAFEAFLALAEEAVSRDYLDGFIPFHGEAPRWRPEPGVSATVLAEPLAWLEAERRTLTGLVERSAELGLTTHCWDLALSGVRLYELRGYLDDWRATARLALGACRAHGDRRGENAMLVSLGALATIERRYAEARPLLTEALPEVSGHTRILALANLASVERRTGRPEAALPLYEEALALVRQTQDPPVLGLTLCFMSGVYEDLERYTEAEALLTGVPTFGIGRIEVEVSTRLGRIALRRGEHARAYELYRTVVEIAGSWGDLAHVAMGLEGKGKALAGLGRTREAAAVLSEAARLSAGVGESARAEEIRGVLDRLTAARADQSEEGRASSSSG</sequence>
<keyword evidence="3 5" id="KW-0238">DNA-binding</keyword>
<dbReference type="Gene3D" id="1.10.10.10">
    <property type="entry name" value="Winged helix-like DNA-binding domain superfamily/Winged helix DNA-binding domain"/>
    <property type="match status" value="1"/>
</dbReference>
<dbReference type="InterPro" id="IPR019734">
    <property type="entry name" value="TPR_rpt"/>
</dbReference>
<protein>
    <submittedName>
        <fullName evidence="7">BTAD domain-containing putative transcriptional regulator</fullName>
    </submittedName>
</protein>
<dbReference type="InterPro" id="IPR001867">
    <property type="entry name" value="OmpR/PhoB-type_DNA-bd"/>
</dbReference>
<dbReference type="SUPFAM" id="SSF46894">
    <property type="entry name" value="C-terminal effector domain of the bipartite response regulators"/>
    <property type="match status" value="1"/>
</dbReference>